<dbReference type="InterPro" id="IPR002885">
    <property type="entry name" value="PPR_rpt"/>
</dbReference>
<dbReference type="AlphaFoldDB" id="A0A5B7C9T5"/>
<dbReference type="InterPro" id="IPR011990">
    <property type="entry name" value="TPR-like_helical_dom_sf"/>
</dbReference>
<dbReference type="PROSITE" id="PS51375">
    <property type="entry name" value="PPR"/>
    <property type="match status" value="5"/>
</dbReference>
<gene>
    <name evidence="3" type="ORF">Din_047383</name>
</gene>
<evidence type="ECO:0000256" key="2">
    <source>
        <dbReference type="PROSITE-ProRule" id="PRU00708"/>
    </source>
</evidence>
<name>A0A5B7C9T5_DAVIN</name>
<dbReference type="EMBL" id="GHES01047383">
    <property type="protein sequence ID" value="MPA77942.1"/>
    <property type="molecule type" value="Transcribed_RNA"/>
</dbReference>
<keyword evidence="1" id="KW-0677">Repeat</keyword>
<dbReference type="PANTHER" id="PTHR46862">
    <property type="entry name" value="OS07G0661900 PROTEIN"/>
    <property type="match status" value="1"/>
</dbReference>
<organism evidence="3">
    <name type="scientific">Davidia involucrata</name>
    <name type="common">Dove tree</name>
    <dbReference type="NCBI Taxonomy" id="16924"/>
    <lineage>
        <taxon>Eukaryota</taxon>
        <taxon>Viridiplantae</taxon>
        <taxon>Streptophyta</taxon>
        <taxon>Embryophyta</taxon>
        <taxon>Tracheophyta</taxon>
        <taxon>Spermatophyta</taxon>
        <taxon>Magnoliopsida</taxon>
        <taxon>eudicotyledons</taxon>
        <taxon>Gunneridae</taxon>
        <taxon>Pentapetalae</taxon>
        <taxon>asterids</taxon>
        <taxon>Cornales</taxon>
        <taxon>Nyssaceae</taxon>
        <taxon>Davidia</taxon>
    </lineage>
</organism>
<feature type="repeat" description="PPR" evidence="2">
    <location>
        <begin position="494"/>
        <end position="528"/>
    </location>
</feature>
<dbReference type="PANTHER" id="PTHR46862:SF5">
    <property type="entry name" value="OS02G0170000 PROTEIN"/>
    <property type="match status" value="1"/>
</dbReference>
<protein>
    <recommendedName>
        <fullName evidence="4">Pentacotripeptide-repeat region of PRORP domain-containing protein</fullName>
    </recommendedName>
</protein>
<feature type="repeat" description="PPR" evidence="2">
    <location>
        <begin position="236"/>
        <end position="272"/>
    </location>
</feature>
<evidence type="ECO:0000313" key="3">
    <source>
        <dbReference type="EMBL" id="MPA77942.1"/>
    </source>
</evidence>
<dbReference type="Pfam" id="PF13041">
    <property type="entry name" value="PPR_2"/>
    <property type="match status" value="2"/>
</dbReference>
<feature type="repeat" description="PPR" evidence="2">
    <location>
        <begin position="166"/>
        <end position="200"/>
    </location>
</feature>
<proteinExistence type="predicted"/>
<evidence type="ECO:0008006" key="4">
    <source>
        <dbReference type="Google" id="ProtNLM"/>
    </source>
</evidence>
<reference evidence="3" key="1">
    <citation type="submission" date="2019-08" db="EMBL/GenBank/DDBJ databases">
        <title>Reference gene set and small RNA set construction with multiple tissues from Davidia involucrata Baill.</title>
        <authorList>
            <person name="Yang H."/>
            <person name="Zhou C."/>
            <person name="Li G."/>
            <person name="Wang J."/>
            <person name="Gao P."/>
            <person name="Wang M."/>
            <person name="Wang R."/>
            <person name="Zhao Y."/>
        </authorList>
    </citation>
    <scope>NUCLEOTIDE SEQUENCE</scope>
    <source>
        <tissue evidence="3">Mixed with DoveR01_LX</tissue>
    </source>
</reference>
<dbReference type="Gene3D" id="1.25.40.10">
    <property type="entry name" value="Tetratricopeptide repeat domain"/>
    <property type="match status" value="3"/>
</dbReference>
<feature type="repeat" description="PPR" evidence="2">
    <location>
        <begin position="131"/>
        <end position="165"/>
    </location>
</feature>
<accession>A0A5B7C9T5</accession>
<feature type="repeat" description="PPR" evidence="2">
    <location>
        <begin position="201"/>
        <end position="235"/>
    </location>
</feature>
<dbReference type="NCBIfam" id="TIGR00756">
    <property type="entry name" value="PPR"/>
    <property type="match status" value="5"/>
</dbReference>
<evidence type="ECO:0000256" key="1">
    <source>
        <dbReference type="ARBA" id="ARBA00022737"/>
    </source>
</evidence>
<dbReference type="Pfam" id="PF13812">
    <property type="entry name" value="PPR_3"/>
    <property type="match status" value="1"/>
</dbReference>
<sequence>MFSSLGARQFHRNYKAFLAIYCNRIFGYSIKGVHSLYQFRQKRPIRQINKQVRKSVKKEDADTKVYTRDTIKNVSNILRCSTWDSAQEQLEKLSIRWDSYTINQVLKTHPPMEKAWLFFNWASRLKGFKHDQFTCTTMLDIFGEARRISSMNYVFQQMQEKGIKIDAVTYTSLMHWLSNDGDVDGAVKVWKEMKTKGCRPTIVSYTAYMKLLFEHNRVKEATEVYKEMLQSGYSPNCYTYTVLMEHLAGSGEGKYKEVLEIFRKMQEAGVQPDKATCNILVEKCCKAGETWAMTQILQFMKENFIVLRYPVYMEALESLKISGESDVLLNQVNPHFSIQNIDKEETDGFNATCAGIHSIDRGLVFNFLTRKHFVAVDCLLTDMMDKNTQLDSGIISIIIEVNSAHSRPSGALLAFEYSVKMGIAIERTAYLALVGVFLRANSFPKVVDIVDNMVKAGLSLGTYLGALLIYRLGCARKPASAAKIFNLLPDDQKNTTTYTALIAAYFSSGNADKGLKVFKTMRGKEIPIALGTYSVLLAGLEQSGRVCEVDLYRKEKTTLQVDGYSQEIDPMEKMICNILFGGDVAS</sequence>